<accession>A0ABS6RW23</accession>
<proteinExistence type="predicted"/>
<comment type="caution">
    <text evidence="1">The sequence shown here is derived from an EMBL/GenBank/DDBJ whole genome shotgun (WGS) entry which is preliminary data.</text>
</comment>
<gene>
    <name evidence="1" type="ORF">HWQ67_04465</name>
</gene>
<evidence type="ECO:0008006" key="3">
    <source>
        <dbReference type="Google" id="ProtNLM"/>
    </source>
</evidence>
<evidence type="ECO:0000313" key="1">
    <source>
        <dbReference type="EMBL" id="MBV6340829.1"/>
    </source>
</evidence>
<protein>
    <recommendedName>
        <fullName evidence="3">Nucleotidyltransferase</fullName>
    </recommendedName>
</protein>
<name>A0ABS6RW23_9BACT</name>
<dbReference type="EMBL" id="JABXWD010000050">
    <property type="protein sequence ID" value="MBV6340829.1"/>
    <property type="molecule type" value="Genomic_DNA"/>
</dbReference>
<dbReference type="RefSeq" id="WP_218251447.1">
    <property type="nucleotide sequence ID" value="NZ_JABXWD010000050.1"/>
</dbReference>
<dbReference type="Proteomes" id="UP001196980">
    <property type="component" value="Unassembled WGS sequence"/>
</dbReference>
<sequence length="381" mass="44456">MFSEVDLSHRITERTASATGCPPVAGDCYVDQDGVRRCIQGFYSKKPERRLRYKNVKEQFPDDKYVYDNLAKPFLNVETKVADYRRYNLEFLGKRVEEKIDKLYMLDDTYRKKLRTALEKKVEGVDTFSIMNALHRDGYDLWLTGGAVRSVLLGDQMERLFVISNRVGYLDRTRDSDTFVLNTWSPTEYGDDETTYRDYFDDKLDGYKHALIKIEDMDTTALGLVPQDSNDKHFVEIDYFNFPIECDEKGLNAVMITEGILSGENNNYDDLLKNIVELTKHDGVSLKFAIFQRLLEYFHTNEIPEPGKLYELLPWEFLEKYLEYLILLISKFTDNKYKKTSNITSDDLPDLMFYFSSVSRNISYNLLPLVEEMEKLGGKIS</sequence>
<evidence type="ECO:0000313" key="2">
    <source>
        <dbReference type="Proteomes" id="UP001196980"/>
    </source>
</evidence>
<reference evidence="1 2" key="1">
    <citation type="journal article" date="2020" name="J Geophys Res Biogeosci">
        <title>Magnetotaxis as an Adaptation to Enable Bacterial Shuttling of Microbial Sulfur and Sulfur Cycling Across Aquatic Oxic#Anoxic Interfaces.</title>
        <authorList>
            <person name="Li J."/>
            <person name="Liu P."/>
            <person name="Wang J."/>
            <person name="Roberts A.P."/>
            <person name="Pan Y."/>
        </authorList>
    </citation>
    <scope>NUCLEOTIDE SEQUENCE [LARGE SCALE GENOMIC DNA]</scope>
    <source>
        <strain evidence="1 2">MYR-1_YQ</strain>
    </source>
</reference>
<keyword evidence="2" id="KW-1185">Reference proteome</keyword>
<organism evidence="1 2">
    <name type="scientific">Candidatus Magnetobacterium casense</name>
    <dbReference type="NCBI Taxonomy" id="1455061"/>
    <lineage>
        <taxon>Bacteria</taxon>
        <taxon>Pseudomonadati</taxon>
        <taxon>Nitrospirota</taxon>
        <taxon>Thermodesulfovibrionia</taxon>
        <taxon>Thermodesulfovibrionales</taxon>
        <taxon>Candidatus Magnetobacteriaceae</taxon>
        <taxon>Candidatus Magnetobacterium</taxon>
    </lineage>
</organism>